<reference evidence="5" key="2">
    <citation type="submission" date="2016-01" db="EMBL/GenBank/DDBJ databases">
        <title>Six Aerococcus type strain genome sequencing and assembly using PacBio and Illumina Hiseq.</title>
        <authorList>
            <person name="Carkaci D."/>
            <person name="Dargis R."/>
            <person name="Nielsen X.C."/>
            <person name="Skovgaard O."/>
            <person name="Fuursted K."/>
            <person name="Christensen J.J."/>
        </authorList>
    </citation>
    <scope>NUCLEOTIDE SEQUENCE [LARGE SCALE GENOMIC DNA]</scope>
    <source>
        <strain evidence="5">CCUG43001</strain>
    </source>
</reference>
<sequence length="422" mass="45893">MREFNKKSLLAMLATVVVGFIIIGGSYVIGQRREEARLAEETALFQGHNQGEQKTDQAPSQSGSLDQAAADFEQNRENTTAAKYLAYVNREADQVGVLAVDSLNQTADWLETAVAGLKDKGFDQLAVNKLNYSGMSTADLLASGYAQQVADSEGQLILVPLNLAAEAQAGIDEAGSKANIERIYRQLRLAKPEALPIFVISPSLNNDEDSDAYKDKIAKVLDDLNYNYYDMWADFKDKLAADDLNLEELYSEDGQLTNQGADLWSRLLTKELSETTIDARHGFKGKNDDLDQLKEAEAKIRDEEARAQAEAEAQAQAQAAAQSEAAAESSRRAESEAQAASQSRAQASQAAPAQGQQGNWNANGNQNYQNNQNNQQNNWNANGNQGSYNPANQWQGSGGNQQYGNGNANGNQGNANWGAQRQ</sequence>
<evidence type="ECO:0000313" key="3">
    <source>
        <dbReference type="EMBL" id="AMB94448.1"/>
    </source>
</evidence>
<protein>
    <submittedName>
        <fullName evidence="3">Uncharacterized protein</fullName>
    </submittedName>
</protein>
<evidence type="ECO:0000256" key="1">
    <source>
        <dbReference type="SAM" id="MobiDB-lite"/>
    </source>
</evidence>
<feature type="region of interest" description="Disordered" evidence="1">
    <location>
        <begin position="303"/>
        <end position="422"/>
    </location>
</feature>
<feature type="compositionally biased region" description="Polar residues" evidence="1">
    <location>
        <begin position="47"/>
        <end position="65"/>
    </location>
</feature>
<proteinExistence type="predicted"/>
<feature type="region of interest" description="Disordered" evidence="1">
    <location>
        <begin position="46"/>
        <end position="67"/>
    </location>
</feature>
<dbReference type="OrthoDB" id="2136676at2"/>
<dbReference type="AlphaFoldDB" id="A0A120I9C1"/>
<dbReference type="KEGG" id="asan:AWM72_06575"/>
<dbReference type="GeneID" id="92903728"/>
<keyword evidence="5" id="KW-1185">Reference proteome</keyword>
<keyword evidence="2" id="KW-0472">Membrane</keyword>
<dbReference type="SUPFAM" id="SSF52266">
    <property type="entry name" value="SGNH hydrolase"/>
    <property type="match status" value="1"/>
</dbReference>
<dbReference type="RefSeq" id="WP_067975136.1">
    <property type="nucleotide sequence ID" value="NZ_CAJHKM010000008.1"/>
</dbReference>
<dbReference type="Proteomes" id="UP000234239">
    <property type="component" value="Unassembled WGS sequence"/>
</dbReference>
<keyword evidence="2" id="KW-1133">Transmembrane helix</keyword>
<evidence type="ECO:0000313" key="4">
    <source>
        <dbReference type="EMBL" id="PKZ20442.1"/>
    </source>
</evidence>
<evidence type="ECO:0000256" key="2">
    <source>
        <dbReference type="SAM" id="Phobius"/>
    </source>
</evidence>
<dbReference type="Proteomes" id="UP000069912">
    <property type="component" value="Chromosome"/>
</dbReference>
<keyword evidence="2" id="KW-0812">Transmembrane</keyword>
<evidence type="ECO:0000313" key="5">
    <source>
        <dbReference type="Proteomes" id="UP000069912"/>
    </source>
</evidence>
<feature type="compositionally biased region" description="Low complexity" evidence="1">
    <location>
        <begin position="336"/>
        <end position="395"/>
    </location>
</feature>
<dbReference type="EMBL" id="PKGY01000009">
    <property type="protein sequence ID" value="PKZ20442.1"/>
    <property type="molecule type" value="Genomic_DNA"/>
</dbReference>
<organism evidence="3 5">
    <name type="scientific">Aerococcus sanguinicola</name>
    <dbReference type="NCBI Taxonomy" id="119206"/>
    <lineage>
        <taxon>Bacteria</taxon>
        <taxon>Bacillati</taxon>
        <taxon>Bacillota</taxon>
        <taxon>Bacilli</taxon>
        <taxon>Lactobacillales</taxon>
        <taxon>Aerococcaceae</taxon>
        <taxon>Aerococcus</taxon>
    </lineage>
</organism>
<feature type="compositionally biased region" description="Low complexity" evidence="1">
    <location>
        <begin position="310"/>
        <end position="328"/>
    </location>
</feature>
<dbReference type="InterPro" id="IPR036514">
    <property type="entry name" value="SGNH_hydro_sf"/>
</dbReference>
<reference evidence="3 5" key="1">
    <citation type="journal article" date="2016" name="Genome Announc.">
        <title>Complete Genome Sequences of Aerococcus christensenii CCUG 28831T, Aerococcus sanguinicola CCUG 43001T, Aerococcus urinae CCUG 36881T, Aerococcus urinaeequi CCUG 28094T, Aerococcus urinaehominis CCUG 42038 BT, and Aerococcus viridans CCUG 4311T.</title>
        <authorList>
            <person name="Carkaci D."/>
            <person name="Dargis R."/>
            <person name="Nielsen X.C."/>
            <person name="Skovgaard O."/>
            <person name="Fuursted K."/>
            <person name="Christensen J.J."/>
        </authorList>
    </citation>
    <scope>NUCLEOTIDE SEQUENCE [LARGE SCALE GENOMIC DNA]</scope>
    <source>
        <strain evidence="3 5">CCUG43001</strain>
    </source>
</reference>
<evidence type="ECO:0000313" key="6">
    <source>
        <dbReference type="Proteomes" id="UP000234239"/>
    </source>
</evidence>
<dbReference type="EMBL" id="CP014160">
    <property type="protein sequence ID" value="AMB94448.1"/>
    <property type="molecule type" value="Genomic_DNA"/>
</dbReference>
<gene>
    <name evidence="3" type="ORF">AWM72_06575</name>
    <name evidence="4" type="ORF">CYJ28_09920</name>
</gene>
<feature type="transmembrane region" description="Helical" evidence="2">
    <location>
        <begin position="9"/>
        <end position="29"/>
    </location>
</feature>
<feature type="compositionally biased region" description="Low complexity" evidence="1">
    <location>
        <begin position="402"/>
        <end position="422"/>
    </location>
</feature>
<dbReference type="Gene3D" id="3.40.50.1110">
    <property type="entry name" value="SGNH hydrolase"/>
    <property type="match status" value="1"/>
</dbReference>
<accession>A0A120I9C1</accession>
<name>A0A120I9C1_9LACT</name>
<reference evidence="4 6" key="3">
    <citation type="submission" date="2017-12" db="EMBL/GenBank/DDBJ databases">
        <title>Phylogenetic diversity of female urinary microbiome.</title>
        <authorList>
            <person name="Thomas-White K."/>
            <person name="Wolfe A.J."/>
        </authorList>
    </citation>
    <scope>NUCLEOTIDE SEQUENCE [LARGE SCALE GENOMIC DNA]</scope>
    <source>
        <strain evidence="4 6">UMB0139</strain>
    </source>
</reference>